<protein>
    <submittedName>
        <fullName evidence="1">Uncharacterized protein</fullName>
    </submittedName>
</protein>
<reference evidence="1 2" key="1">
    <citation type="submission" date="2018-06" db="EMBL/GenBank/DDBJ databases">
        <authorList>
            <consortium name="Pathogen Informatics"/>
            <person name="Doyle S."/>
        </authorList>
    </citation>
    <scope>NUCLEOTIDE SEQUENCE [LARGE SCALE GENOMIC DNA]</scope>
    <source>
        <strain evidence="1 2">NCTC9836</strain>
    </source>
</reference>
<dbReference type="EMBL" id="UFWZ01000001">
    <property type="protein sequence ID" value="SUY47199.1"/>
    <property type="molecule type" value="Genomic_DNA"/>
</dbReference>
<name>A0A381J874_9CLOT</name>
<dbReference type="Proteomes" id="UP000254664">
    <property type="component" value="Unassembled WGS sequence"/>
</dbReference>
<keyword evidence="2" id="KW-1185">Reference proteome</keyword>
<dbReference type="AlphaFoldDB" id="A0A381J874"/>
<gene>
    <name evidence="1" type="ORF">NCTC9836_01526</name>
</gene>
<evidence type="ECO:0000313" key="2">
    <source>
        <dbReference type="Proteomes" id="UP000254664"/>
    </source>
</evidence>
<organism evidence="1 2">
    <name type="scientific">Clostridium putrefaciens</name>
    <dbReference type="NCBI Taxonomy" id="99675"/>
    <lineage>
        <taxon>Bacteria</taxon>
        <taxon>Bacillati</taxon>
        <taxon>Bacillota</taxon>
        <taxon>Clostridia</taxon>
        <taxon>Eubacteriales</taxon>
        <taxon>Clostridiaceae</taxon>
        <taxon>Clostridium</taxon>
    </lineage>
</organism>
<dbReference type="RefSeq" id="WP_115641178.1">
    <property type="nucleotide sequence ID" value="NZ_UFWZ01000001.1"/>
</dbReference>
<proteinExistence type="predicted"/>
<sequence>MNLNNIYMIMGREIYTYDKKKKCYEKFQYDDIDFIYFKNKKLNIILEGEEIYNLRLDLPRMNNRSLKNNIEREVNLLFKKDDILFDYEVIKSSNKTLVTSVKCINTDKYEIIDRYFSSCKALKVIPIQEALIIYIKNKTKVKEGIVMALVKENLYSIILKYGNIVFCSINKEKDKKDINELCEESFKIITKSLEHLSLSIDNNIYLINLSLDKKYIMNYKIKNFNIKIEELFYVN</sequence>
<accession>A0A381J874</accession>
<evidence type="ECO:0000313" key="1">
    <source>
        <dbReference type="EMBL" id="SUY47199.1"/>
    </source>
</evidence>
<dbReference type="OrthoDB" id="1927696at2"/>